<keyword evidence="15" id="KW-1185">Reference proteome</keyword>
<dbReference type="SUPFAM" id="SSF48726">
    <property type="entry name" value="Immunoglobulin"/>
    <property type="match status" value="1"/>
</dbReference>
<evidence type="ECO:0000256" key="6">
    <source>
        <dbReference type="ARBA" id="ARBA00023157"/>
    </source>
</evidence>
<dbReference type="AlphaFoldDB" id="A0AAD3RH87"/>
<dbReference type="InterPro" id="IPR007110">
    <property type="entry name" value="Ig-like_dom"/>
</dbReference>
<dbReference type="GO" id="GO:0043277">
    <property type="term" value="P:apoptotic cell clearance"/>
    <property type="evidence" value="ECO:0007669"/>
    <property type="project" value="TreeGrafter"/>
</dbReference>
<evidence type="ECO:0000256" key="10">
    <source>
        <dbReference type="SAM" id="MobiDB-lite"/>
    </source>
</evidence>
<feature type="region of interest" description="Disordered" evidence="10">
    <location>
        <begin position="148"/>
        <end position="188"/>
    </location>
</feature>
<evidence type="ECO:0000256" key="11">
    <source>
        <dbReference type="SAM" id="Phobius"/>
    </source>
</evidence>
<gene>
    <name evidence="14" type="ORF">AKAME5_002025600</name>
</gene>
<dbReference type="Proteomes" id="UP001279410">
    <property type="component" value="Unassembled WGS sequence"/>
</dbReference>
<sequence length="279" mass="30260">MCVFVCDDSLSAFVMRIVLLLALLTVGECDSTKVVGQIGNNITLPCRYDAKKHGPVHVCWGRADIPTSKCSDQIIATDGHKVIEGTRVSSRYQLQRRLDEGDVSLTILNLTESDAGRYGCRAEIPGWFNDLKHHIDLIVERAVTTTSAPSTRETWSPQSTANQTADTPSHSQMTVTGSVPTSSEGFSSLQTEENSSALTVALVCVLFGLIVLVTVGVVVIIGRKWSRLSKIPQQQVYSSVQFSTTLQLQSRGSAVENIYQIDEGGDGGGDRGGEYEYCP</sequence>
<dbReference type="SMART" id="SM00409">
    <property type="entry name" value="IG"/>
    <property type="match status" value="1"/>
</dbReference>
<evidence type="ECO:0000259" key="13">
    <source>
        <dbReference type="PROSITE" id="PS50835"/>
    </source>
</evidence>
<name>A0AAD3RH87_LATJO</name>
<keyword evidence="4 11" id="KW-1133">Transmembrane helix</keyword>
<proteinExistence type="inferred from homology"/>
<evidence type="ECO:0000256" key="8">
    <source>
        <dbReference type="ARBA" id="ARBA00023319"/>
    </source>
</evidence>
<dbReference type="GO" id="GO:0060097">
    <property type="term" value="P:cytoskeletal rearrangement involved in phagocytosis, engulfment"/>
    <property type="evidence" value="ECO:0007669"/>
    <property type="project" value="TreeGrafter"/>
</dbReference>
<keyword evidence="3 12" id="KW-0732">Signal</keyword>
<evidence type="ECO:0000256" key="5">
    <source>
        <dbReference type="ARBA" id="ARBA00023136"/>
    </source>
</evidence>
<dbReference type="InterPro" id="IPR013783">
    <property type="entry name" value="Ig-like_fold"/>
</dbReference>
<keyword evidence="5 11" id="KW-0472">Membrane</keyword>
<dbReference type="Gene3D" id="2.60.40.10">
    <property type="entry name" value="Immunoglobulins"/>
    <property type="match status" value="1"/>
</dbReference>
<dbReference type="GO" id="GO:0016020">
    <property type="term" value="C:membrane"/>
    <property type="evidence" value="ECO:0007669"/>
    <property type="project" value="UniProtKB-SubCell"/>
</dbReference>
<keyword evidence="7" id="KW-0325">Glycoprotein</keyword>
<dbReference type="FunFam" id="2.60.40.10:FF:000774">
    <property type="entry name" value="Hepatitis A virus cellular receptor 1"/>
    <property type="match status" value="1"/>
</dbReference>
<feature type="signal peptide" evidence="12">
    <location>
        <begin position="1"/>
        <end position="29"/>
    </location>
</feature>
<dbReference type="PANTHER" id="PTHR46608:SF3">
    <property type="entry name" value="T-CELL IMMUNOGLOBULIN AND MUCIN DOMAIN-CONTAINING PROTEIN 4"/>
    <property type="match status" value="1"/>
</dbReference>
<dbReference type="GO" id="GO:0001786">
    <property type="term" value="F:phosphatidylserine binding"/>
    <property type="evidence" value="ECO:0007669"/>
    <property type="project" value="TreeGrafter"/>
</dbReference>
<keyword evidence="8" id="KW-0393">Immunoglobulin domain</keyword>
<protein>
    <submittedName>
        <fullName evidence="14">Hepatitis A virus cellular receptor 1 homolog</fullName>
    </submittedName>
</protein>
<feature type="domain" description="Ig-like" evidence="13">
    <location>
        <begin position="39"/>
        <end position="123"/>
    </location>
</feature>
<evidence type="ECO:0000313" key="15">
    <source>
        <dbReference type="Proteomes" id="UP001279410"/>
    </source>
</evidence>
<evidence type="ECO:0000256" key="1">
    <source>
        <dbReference type="ARBA" id="ARBA00004479"/>
    </source>
</evidence>
<comment type="caution">
    <text evidence="14">The sequence shown here is derived from an EMBL/GenBank/DDBJ whole genome shotgun (WGS) entry which is preliminary data.</text>
</comment>
<evidence type="ECO:0000256" key="12">
    <source>
        <dbReference type="SAM" id="SignalP"/>
    </source>
</evidence>
<evidence type="ECO:0000313" key="14">
    <source>
        <dbReference type="EMBL" id="GLD68943.1"/>
    </source>
</evidence>
<keyword evidence="14" id="KW-0675">Receptor</keyword>
<keyword evidence="2 11" id="KW-0812">Transmembrane</keyword>
<keyword evidence="6" id="KW-1015">Disulfide bond</keyword>
<evidence type="ECO:0000256" key="9">
    <source>
        <dbReference type="ARBA" id="ARBA00038203"/>
    </source>
</evidence>
<dbReference type="PROSITE" id="PS50835">
    <property type="entry name" value="IG_LIKE"/>
    <property type="match status" value="1"/>
</dbReference>
<feature type="transmembrane region" description="Helical" evidence="11">
    <location>
        <begin position="197"/>
        <end position="221"/>
    </location>
</feature>
<organism evidence="14 15">
    <name type="scientific">Lates japonicus</name>
    <name type="common">Japanese lates</name>
    <dbReference type="NCBI Taxonomy" id="270547"/>
    <lineage>
        <taxon>Eukaryota</taxon>
        <taxon>Metazoa</taxon>
        <taxon>Chordata</taxon>
        <taxon>Craniata</taxon>
        <taxon>Vertebrata</taxon>
        <taxon>Euteleostomi</taxon>
        <taxon>Actinopterygii</taxon>
        <taxon>Neopterygii</taxon>
        <taxon>Teleostei</taxon>
        <taxon>Neoteleostei</taxon>
        <taxon>Acanthomorphata</taxon>
        <taxon>Carangaria</taxon>
        <taxon>Carangaria incertae sedis</taxon>
        <taxon>Centropomidae</taxon>
        <taxon>Lates</taxon>
    </lineage>
</organism>
<accession>A0AAD3RH87</accession>
<evidence type="ECO:0000256" key="2">
    <source>
        <dbReference type="ARBA" id="ARBA00022692"/>
    </source>
</evidence>
<dbReference type="Pfam" id="PF07686">
    <property type="entry name" value="V-set"/>
    <property type="match status" value="1"/>
</dbReference>
<dbReference type="EMBL" id="BRZM01000158">
    <property type="protein sequence ID" value="GLD68943.1"/>
    <property type="molecule type" value="Genomic_DNA"/>
</dbReference>
<dbReference type="PANTHER" id="PTHR46608">
    <property type="entry name" value="T-CELL IMMUNOGLOBULIN AND MUCIN DOMAIN-CONTAINING PROTEIN 4"/>
    <property type="match status" value="1"/>
</dbReference>
<dbReference type="InterPro" id="IPR003599">
    <property type="entry name" value="Ig_sub"/>
</dbReference>
<feature type="chain" id="PRO_5042047257" evidence="12">
    <location>
        <begin position="30"/>
        <end position="279"/>
    </location>
</feature>
<dbReference type="InterPro" id="IPR013106">
    <property type="entry name" value="Ig_V-set"/>
</dbReference>
<evidence type="ECO:0000256" key="7">
    <source>
        <dbReference type="ARBA" id="ARBA00023180"/>
    </source>
</evidence>
<comment type="similarity">
    <text evidence="9">Belongs to the immunoglobulin superfamily. TIM family.</text>
</comment>
<evidence type="ECO:0000256" key="3">
    <source>
        <dbReference type="ARBA" id="ARBA00022729"/>
    </source>
</evidence>
<evidence type="ECO:0000256" key="4">
    <source>
        <dbReference type="ARBA" id="ARBA00022989"/>
    </source>
</evidence>
<reference evidence="14" key="1">
    <citation type="submission" date="2022-08" db="EMBL/GenBank/DDBJ databases">
        <title>Genome sequencing of akame (Lates japonicus).</title>
        <authorList>
            <person name="Hashiguchi Y."/>
            <person name="Takahashi H."/>
        </authorList>
    </citation>
    <scope>NUCLEOTIDE SEQUENCE</scope>
    <source>
        <strain evidence="14">Kochi</strain>
    </source>
</reference>
<dbReference type="InterPro" id="IPR036179">
    <property type="entry name" value="Ig-like_dom_sf"/>
</dbReference>
<comment type="subcellular location">
    <subcellularLocation>
        <location evidence="1">Membrane</location>
        <topology evidence="1">Single-pass type I membrane protein</topology>
    </subcellularLocation>
</comment>